<dbReference type="RefSeq" id="WP_188558179.1">
    <property type="nucleotide sequence ID" value="NZ_BMGS01000006.1"/>
</dbReference>
<gene>
    <name evidence="4" type="ORF">GCM10011378_24940</name>
</gene>
<comment type="caution">
    <text evidence="4">The sequence shown here is derived from an EMBL/GenBank/DDBJ whole genome shotgun (WGS) entry which is preliminary data.</text>
</comment>
<evidence type="ECO:0000256" key="2">
    <source>
        <dbReference type="ARBA" id="ARBA00022801"/>
    </source>
</evidence>
<sequence length="725" mass="81550">MSHTRFSAATFLLLAQLGSGCASTSRPTTPTAAVTSATTEAVGQLAAAAAPEESTPVAPLAPATPPFQIVTEQFADLRILRYQVPGFEELEPRQKELLYYLYEAALSGRDITYDQNYRHNLRVRRTVEALWPANEERRTASTNQQQIAQAEKFATYAKRVWFSNGIHHHYSTRKFTPECTPEYFRELVFATDAKKLPLEPGESVTKFLATLKPILFDPSVAPKRVNQEAGKDMVKTSANNYYEGMTQTEVEAFYRKKINKKDPQPISYGLNSKLVKDRQSRIVERAWFTEGMYGAALTKVVYWLNKAAAVAETPEQELALRKLVEFYQTGDLKKWDEYNVAWVHDTKSRTDVVNGFIEVYGDPLGYRAAYESVVSFKDLEATKRIQAIGKEAQWFEDHSPILAQHRKQNVVGITAKVITVVVEAGATAPKTPIGINLPNATWIRKEHGSKSVQLGNIVEASNAAEAGGMLDEFAVDEAEKQRARTYSELAAKLHTDMHEVIGHASGQINKGVGTPKETLKSYASALEEARADLVALYYLPDPKLIQLGVVPSADVAKAEYDSYIRNGLLTQLVRLQFGETVEEAHMRNRQLVARWVLEKGRKDNVIEKVTRAGNTYFRVNDYEKLRGLFGQLLRELQRITSEGDYAAGKALIETYGVKVDPILHKEVLARYQKLNIAPYVGFIQPRLVPVKQGDKIVDVKLEYPTNFAEQMLEYGRHYRLLPNYN</sequence>
<keyword evidence="5" id="KW-1185">Reference proteome</keyword>
<keyword evidence="1" id="KW-0479">Metal-binding</keyword>
<dbReference type="Gene3D" id="3.30.540.30">
    <property type="match status" value="2"/>
</dbReference>
<feature type="signal peptide" evidence="3">
    <location>
        <begin position="1"/>
        <end position="22"/>
    </location>
</feature>
<reference evidence="5" key="1">
    <citation type="journal article" date="2019" name="Int. J. Syst. Evol. Microbiol.">
        <title>The Global Catalogue of Microorganisms (GCM) 10K type strain sequencing project: providing services to taxonomists for standard genome sequencing and annotation.</title>
        <authorList>
            <consortium name="The Broad Institute Genomics Platform"/>
            <consortium name="The Broad Institute Genome Sequencing Center for Infectious Disease"/>
            <person name="Wu L."/>
            <person name="Ma J."/>
        </authorList>
    </citation>
    <scope>NUCLEOTIDE SEQUENCE [LARGE SCALE GENOMIC DNA]</scope>
    <source>
        <strain evidence="5">CGMCC 1.12990</strain>
    </source>
</reference>
<organism evidence="4 5">
    <name type="scientific">Hymenobacter glacieicola</name>
    <dbReference type="NCBI Taxonomy" id="1562124"/>
    <lineage>
        <taxon>Bacteria</taxon>
        <taxon>Pseudomonadati</taxon>
        <taxon>Bacteroidota</taxon>
        <taxon>Cytophagia</taxon>
        <taxon>Cytophagales</taxon>
        <taxon>Hymenobacteraceae</taxon>
        <taxon>Hymenobacter</taxon>
    </lineage>
</organism>
<dbReference type="InterPro" id="IPR039461">
    <property type="entry name" value="Peptidase_M49"/>
</dbReference>
<dbReference type="EMBL" id="BMGS01000006">
    <property type="protein sequence ID" value="GGG47749.1"/>
    <property type="molecule type" value="Genomic_DNA"/>
</dbReference>
<dbReference type="PANTHER" id="PTHR23422">
    <property type="entry name" value="DIPEPTIDYL PEPTIDASE III-RELATED"/>
    <property type="match status" value="1"/>
</dbReference>
<evidence type="ECO:0000256" key="1">
    <source>
        <dbReference type="ARBA" id="ARBA00022723"/>
    </source>
</evidence>
<evidence type="ECO:0000313" key="4">
    <source>
        <dbReference type="EMBL" id="GGG47749.1"/>
    </source>
</evidence>
<keyword evidence="3" id="KW-0732">Signal</keyword>
<accession>A0ABQ1WW83</accession>
<dbReference type="Pfam" id="PF03571">
    <property type="entry name" value="Peptidase_M49"/>
    <property type="match status" value="2"/>
</dbReference>
<feature type="chain" id="PRO_5045126316" evidence="3">
    <location>
        <begin position="23"/>
        <end position="725"/>
    </location>
</feature>
<name>A0ABQ1WW83_9BACT</name>
<dbReference type="PROSITE" id="PS51257">
    <property type="entry name" value="PROKAR_LIPOPROTEIN"/>
    <property type="match status" value="1"/>
</dbReference>
<protein>
    <submittedName>
        <fullName evidence="4">Dihydrofolate reductase</fullName>
    </submittedName>
</protein>
<evidence type="ECO:0000313" key="5">
    <source>
        <dbReference type="Proteomes" id="UP000601361"/>
    </source>
</evidence>
<evidence type="ECO:0000256" key="3">
    <source>
        <dbReference type="SAM" id="SignalP"/>
    </source>
</evidence>
<dbReference type="PANTHER" id="PTHR23422:SF11">
    <property type="entry name" value="DIPEPTIDYL PEPTIDASE 3"/>
    <property type="match status" value="1"/>
</dbReference>
<keyword evidence="2" id="KW-0378">Hydrolase</keyword>
<dbReference type="Proteomes" id="UP000601361">
    <property type="component" value="Unassembled WGS sequence"/>
</dbReference>
<proteinExistence type="predicted"/>